<dbReference type="Gene3D" id="3.40.50.150">
    <property type="entry name" value="Vaccinia Virus protein VP39"/>
    <property type="match status" value="1"/>
</dbReference>
<sequence>MNRAQVYAETNSQQIAGALKFFDIFGDFLKFKFQTKKINLLDIGSGCGKVLSEITFNRSKLNFSKIIGIDKSNEMLKFAVKNYENDLISFCLMDIEEEIPKILRDQQFDMVTSFYCLHWIKDIKNVFENIYELLNSNGIFCCTFLQSTKINDIWDALAIKYPLYMNDWRQHFTPLWSLENANEILIKYLQDCKFKIIKFHDVKNEKFEFRNLQKYSKMLETVNPCFNSMPDFVQKKFLKDQISEIMSLKKDDLYVVPLRVMYFIVEK</sequence>
<evidence type="ECO:0000259" key="1">
    <source>
        <dbReference type="Pfam" id="PF13847"/>
    </source>
</evidence>
<protein>
    <recommendedName>
        <fullName evidence="1">Methyltransferase domain-containing protein</fullName>
    </recommendedName>
</protein>
<proteinExistence type="predicted"/>
<dbReference type="PANTHER" id="PTHR43861:SF1">
    <property type="entry name" value="TRANS-ACONITATE 2-METHYLTRANSFERASE"/>
    <property type="match status" value="1"/>
</dbReference>
<dbReference type="EMBL" id="OU895878">
    <property type="protein sequence ID" value="CAG9806042.1"/>
    <property type="molecule type" value="Genomic_DNA"/>
</dbReference>
<dbReference type="SUPFAM" id="SSF53335">
    <property type="entry name" value="S-adenosyl-L-methionine-dependent methyltransferases"/>
    <property type="match status" value="1"/>
</dbReference>
<feature type="domain" description="Methyltransferase" evidence="1">
    <location>
        <begin position="35"/>
        <end position="143"/>
    </location>
</feature>
<accession>A0A9N9RVQ7</accession>
<dbReference type="InterPro" id="IPR029063">
    <property type="entry name" value="SAM-dependent_MTases_sf"/>
</dbReference>
<reference evidence="2" key="1">
    <citation type="submission" date="2022-01" db="EMBL/GenBank/DDBJ databases">
        <authorList>
            <person name="King R."/>
        </authorList>
    </citation>
    <scope>NUCLEOTIDE SEQUENCE</scope>
</reference>
<name>A0A9N9RVQ7_9DIPT</name>
<reference evidence="2" key="2">
    <citation type="submission" date="2022-10" db="EMBL/GenBank/DDBJ databases">
        <authorList>
            <consortium name="ENA_rothamsted_submissions"/>
            <consortium name="culmorum"/>
            <person name="King R."/>
        </authorList>
    </citation>
    <scope>NUCLEOTIDE SEQUENCE</scope>
</reference>
<organism evidence="2 3">
    <name type="scientific">Chironomus riparius</name>
    <dbReference type="NCBI Taxonomy" id="315576"/>
    <lineage>
        <taxon>Eukaryota</taxon>
        <taxon>Metazoa</taxon>
        <taxon>Ecdysozoa</taxon>
        <taxon>Arthropoda</taxon>
        <taxon>Hexapoda</taxon>
        <taxon>Insecta</taxon>
        <taxon>Pterygota</taxon>
        <taxon>Neoptera</taxon>
        <taxon>Endopterygota</taxon>
        <taxon>Diptera</taxon>
        <taxon>Nematocera</taxon>
        <taxon>Chironomoidea</taxon>
        <taxon>Chironomidae</taxon>
        <taxon>Chironominae</taxon>
        <taxon>Chironomus</taxon>
    </lineage>
</organism>
<dbReference type="CDD" id="cd02440">
    <property type="entry name" value="AdoMet_MTases"/>
    <property type="match status" value="1"/>
</dbReference>
<keyword evidence="3" id="KW-1185">Reference proteome</keyword>
<dbReference type="Pfam" id="PF13847">
    <property type="entry name" value="Methyltransf_31"/>
    <property type="match status" value="1"/>
</dbReference>
<evidence type="ECO:0000313" key="2">
    <source>
        <dbReference type="EMBL" id="CAG9806042.1"/>
    </source>
</evidence>
<dbReference type="PANTHER" id="PTHR43861">
    <property type="entry name" value="TRANS-ACONITATE 2-METHYLTRANSFERASE-RELATED"/>
    <property type="match status" value="1"/>
</dbReference>
<dbReference type="AlphaFoldDB" id="A0A9N9RVQ7"/>
<evidence type="ECO:0000313" key="3">
    <source>
        <dbReference type="Proteomes" id="UP001153620"/>
    </source>
</evidence>
<gene>
    <name evidence="2" type="ORF">CHIRRI_LOCUS8907</name>
</gene>
<dbReference type="OrthoDB" id="8300214at2759"/>
<dbReference type="InterPro" id="IPR025714">
    <property type="entry name" value="Methyltranfer_dom"/>
</dbReference>
<dbReference type="Proteomes" id="UP001153620">
    <property type="component" value="Chromosome 2"/>
</dbReference>